<evidence type="ECO:0000313" key="13">
    <source>
        <dbReference type="Proteomes" id="UP000085678"/>
    </source>
</evidence>
<evidence type="ECO:0000256" key="2">
    <source>
        <dbReference type="ARBA" id="ARBA00006991"/>
    </source>
</evidence>
<dbReference type="AlphaFoldDB" id="A0A1S3IUB6"/>
<dbReference type="FunFam" id="3.30.160.60:FF:002343">
    <property type="entry name" value="Zinc finger protein 33A"/>
    <property type="match status" value="1"/>
</dbReference>
<dbReference type="GO" id="GO:0005634">
    <property type="term" value="C:nucleus"/>
    <property type="evidence" value="ECO:0007669"/>
    <property type="project" value="UniProtKB-SubCell"/>
</dbReference>
<feature type="region of interest" description="Disordered" evidence="11">
    <location>
        <begin position="83"/>
        <end position="197"/>
    </location>
</feature>
<comment type="subcellular location">
    <subcellularLocation>
        <location evidence="1">Nucleus</location>
    </subcellularLocation>
</comment>
<dbReference type="FunFam" id="3.30.160.60:FF:000690">
    <property type="entry name" value="Zinc finger protein 354C"/>
    <property type="match status" value="1"/>
</dbReference>
<keyword evidence="9" id="KW-0539">Nucleus</keyword>
<dbReference type="GO" id="GO:0008270">
    <property type="term" value="F:zinc ion binding"/>
    <property type="evidence" value="ECO:0007669"/>
    <property type="project" value="UniProtKB-KW"/>
</dbReference>
<gene>
    <name evidence="14 15" type="primary">LOC106167006</name>
</gene>
<dbReference type="PANTHER" id="PTHR24381">
    <property type="entry name" value="ZINC FINGER PROTEIN"/>
    <property type="match status" value="1"/>
</dbReference>
<dbReference type="OrthoDB" id="7930430at2759"/>
<evidence type="ECO:0000256" key="6">
    <source>
        <dbReference type="ARBA" id="ARBA00022833"/>
    </source>
</evidence>
<dbReference type="FunFam" id="3.30.160.60:FF:000193">
    <property type="entry name" value="Zinc finger protein 300"/>
    <property type="match status" value="1"/>
</dbReference>
<protein>
    <submittedName>
        <fullName evidence="14 15">Zinc finger protein 566</fullName>
    </submittedName>
</protein>
<dbReference type="GeneID" id="106167006"/>
<accession>A0A1S3IUB6</accession>
<feature type="domain" description="C2H2-type" evidence="12">
    <location>
        <begin position="462"/>
        <end position="486"/>
    </location>
</feature>
<evidence type="ECO:0000256" key="11">
    <source>
        <dbReference type="SAM" id="MobiDB-lite"/>
    </source>
</evidence>
<dbReference type="Pfam" id="PF00096">
    <property type="entry name" value="zf-C2H2"/>
    <property type="match status" value="2"/>
</dbReference>
<keyword evidence="6" id="KW-0862">Zinc</keyword>
<proteinExistence type="inferred from homology"/>
<keyword evidence="5 10" id="KW-0863">Zinc-finger</keyword>
<dbReference type="PROSITE" id="PS00028">
    <property type="entry name" value="ZINC_FINGER_C2H2_1"/>
    <property type="match status" value="7"/>
</dbReference>
<keyword evidence="7" id="KW-0805">Transcription regulation</keyword>
<evidence type="ECO:0000256" key="1">
    <source>
        <dbReference type="ARBA" id="ARBA00004123"/>
    </source>
</evidence>
<dbReference type="PANTHER" id="PTHR24381:SF393">
    <property type="entry name" value="CHROMATIN-LINKED ADAPTOR FOR MSL PROTEINS, ISOFORM B"/>
    <property type="match status" value="1"/>
</dbReference>
<dbReference type="GO" id="GO:0000981">
    <property type="term" value="F:DNA-binding transcription factor activity, RNA polymerase II-specific"/>
    <property type="evidence" value="ECO:0007669"/>
    <property type="project" value="TreeGrafter"/>
</dbReference>
<evidence type="ECO:0000256" key="10">
    <source>
        <dbReference type="PROSITE-ProRule" id="PRU00042"/>
    </source>
</evidence>
<dbReference type="FunFam" id="3.30.160.60:FF:000621">
    <property type="entry name" value="FLT3-interacting zinc finger 1"/>
    <property type="match status" value="1"/>
</dbReference>
<keyword evidence="3" id="KW-0479">Metal-binding</keyword>
<feature type="compositionally biased region" description="Polar residues" evidence="11">
    <location>
        <begin position="94"/>
        <end position="111"/>
    </location>
</feature>
<evidence type="ECO:0000313" key="14">
    <source>
        <dbReference type="RefSeq" id="XP_013401124.1"/>
    </source>
</evidence>
<evidence type="ECO:0000256" key="4">
    <source>
        <dbReference type="ARBA" id="ARBA00022737"/>
    </source>
</evidence>
<reference evidence="14 15" key="1">
    <citation type="submission" date="2025-04" db="UniProtKB">
        <authorList>
            <consortium name="RefSeq"/>
        </authorList>
    </citation>
    <scope>IDENTIFICATION</scope>
    <source>
        <tissue evidence="14 15">Gonads</tissue>
    </source>
</reference>
<feature type="domain" description="C2H2-type" evidence="12">
    <location>
        <begin position="434"/>
        <end position="461"/>
    </location>
</feature>
<dbReference type="RefSeq" id="XP_013401125.1">
    <property type="nucleotide sequence ID" value="XM_013545671.1"/>
</dbReference>
<feature type="domain" description="C2H2-type" evidence="12">
    <location>
        <begin position="320"/>
        <end position="347"/>
    </location>
</feature>
<feature type="domain" description="C2H2-type" evidence="12">
    <location>
        <begin position="348"/>
        <end position="377"/>
    </location>
</feature>
<feature type="region of interest" description="Disordered" evidence="11">
    <location>
        <begin position="214"/>
        <end position="234"/>
    </location>
</feature>
<dbReference type="RefSeq" id="XP_013401124.1">
    <property type="nucleotide sequence ID" value="XM_013545670.1"/>
</dbReference>
<keyword evidence="13" id="KW-1185">Reference proteome</keyword>
<evidence type="ECO:0000256" key="7">
    <source>
        <dbReference type="ARBA" id="ARBA00023015"/>
    </source>
</evidence>
<dbReference type="Proteomes" id="UP000085678">
    <property type="component" value="Unplaced"/>
</dbReference>
<dbReference type="SMART" id="SM00355">
    <property type="entry name" value="ZnF_C2H2"/>
    <property type="match status" value="7"/>
</dbReference>
<dbReference type="KEGG" id="lak:106167006"/>
<dbReference type="GO" id="GO:0000977">
    <property type="term" value="F:RNA polymerase II transcription regulatory region sequence-specific DNA binding"/>
    <property type="evidence" value="ECO:0007669"/>
    <property type="project" value="TreeGrafter"/>
</dbReference>
<evidence type="ECO:0000313" key="15">
    <source>
        <dbReference type="RefSeq" id="XP_013401125.1"/>
    </source>
</evidence>
<evidence type="ECO:0000256" key="5">
    <source>
        <dbReference type="ARBA" id="ARBA00022771"/>
    </source>
</evidence>
<dbReference type="SUPFAM" id="SSF57667">
    <property type="entry name" value="beta-beta-alpha zinc fingers"/>
    <property type="match status" value="4"/>
</dbReference>
<keyword evidence="8" id="KW-0804">Transcription</keyword>
<feature type="domain" description="C2H2-type" evidence="12">
    <location>
        <begin position="378"/>
        <end position="405"/>
    </location>
</feature>
<feature type="domain" description="C2H2-type" evidence="12">
    <location>
        <begin position="406"/>
        <end position="433"/>
    </location>
</feature>
<feature type="compositionally biased region" description="Polar residues" evidence="11">
    <location>
        <begin position="150"/>
        <end position="183"/>
    </location>
</feature>
<evidence type="ECO:0000259" key="12">
    <source>
        <dbReference type="PROSITE" id="PS50157"/>
    </source>
</evidence>
<feature type="compositionally biased region" description="Basic and acidic residues" evidence="11">
    <location>
        <begin position="83"/>
        <end position="93"/>
    </location>
</feature>
<organism evidence="13 14">
    <name type="scientific">Lingula anatina</name>
    <name type="common">Brachiopod</name>
    <name type="synonym">Lingula unguis</name>
    <dbReference type="NCBI Taxonomy" id="7574"/>
    <lineage>
        <taxon>Eukaryota</taxon>
        <taxon>Metazoa</taxon>
        <taxon>Spiralia</taxon>
        <taxon>Lophotrochozoa</taxon>
        <taxon>Brachiopoda</taxon>
        <taxon>Linguliformea</taxon>
        <taxon>Lingulata</taxon>
        <taxon>Lingulida</taxon>
        <taxon>Linguloidea</taxon>
        <taxon>Lingulidae</taxon>
        <taxon>Lingula</taxon>
    </lineage>
</organism>
<keyword evidence="4" id="KW-0677">Repeat</keyword>
<evidence type="ECO:0000256" key="9">
    <source>
        <dbReference type="ARBA" id="ARBA00023242"/>
    </source>
</evidence>
<dbReference type="Gene3D" id="3.30.160.60">
    <property type="entry name" value="Classic Zinc Finger"/>
    <property type="match status" value="6"/>
</dbReference>
<evidence type="ECO:0000256" key="3">
    <source>
        <dbReference type="ARBA" id="ARBA00022723"/>
    </source>
</evidence>
<feature type="compositionally biased region" description="Polar residues" evidence="11">
    <location>
        <begin position="216"/>
        <end position="229"/>
    </location>
</feature>
<name>A0A1S3IUB6_LINAN</name>
<dbReference type="InterPro" id="IPR013087">
    <property type="entry name" value="Znf_C2H2_type"/>
</dbReference>
<dbReference type="InterPro" id="IPR036236">
    <property type="entry name" value="Znf_C2H2_sf"/>
</dbReference>
<dbReference type="PROSITE" id="PS50157">
    <property type="entry name" value="ZINC_FINGER_C2H2_2"/>
    <property type="match status" value="6"/>
</dbReference>
<evidence type="ECO:0000256" key="8">
    <source>
        <dbReference type="ARBA" id="ARBA00023163"/>
    </source>
</evidence>
<comment type="similarity">
    <text evidence="2">Belongs to the krueppel C2H2-type zinc-finger protein family.</text>
</comment>
<sequence>MEVSNGVKKHPSGNSQIFQLVLPSNWINIGLQEERWKTLKDELKYESCERLVTILIDTYYKYNELISKPCVQKLLKNGGDNRDNSLLESEKQHTSIQGISFGQDSPDTRGQQGADPDDLVSSDVSDNETQSAVQDTRWHHKFIQNDKSTRGQQGSEQEAVQLQDGPNTRRLNSALSDSDNSGINPKEGGNGKTSQDGLKVTVDSVFSLKHPDLPISVTQKTNPNNTTNLKEGFGLSKSDGSKMSLLSTDKSIEKIRTDNELTTLYVCPVCPMRFWSLDLYKRHEKTHLYYSYQYKYCEETFLQLRGGKSHEKLQNEEKTYLCRYCGKTFSRRNVFREHERAHTGDKAYLCKHCGKAFTRYLYRNEHQRRHKLGSEKPFKCQVCSKTFAEKKGFKRHQRIHTGDRPHKCQFCEKTYLQRTTLINHERTHTGERPYKCRFCDKAFMQRATCNQHEKIHAVSTTYKCQICHKEFKNKNACVKHEMEHAP</sequence>